<organism evidence="8 9">
    <name type="scientific">Vibrio splendidus</name>
    <dbReference type="NCBI Taxonomy" id="29497"/>
    <lineage>
        <taxon>Bacteria</taxon>
        <taxon>Pseudomonadati</taxon>
        <taxon>Pseudomonadota</taxon>
        <taxon>Gammaproteobacteria</taxon>
        <taxon>Vibrionales</taxon>
        <taxon>Vibrionaceae</taxon>
        <taxon>Vibrio</taxon>
    </lineage>
</organism>
<keyword evidence="4 6" id="KW-1133">Transmembrane helix</keyword>
<evidence type="ECO:0000256" key="4">
    <source>
        <dbReference type="ARBA" id="ARBA00022989"/>
    </source>
</evidence>
<keyword evidence="5 6" id="KW-0472">Membrane</keyword>
<evidence type="ECO:0000256" key="6">
    <source>
        <dbReference type="SAM" id="Phobius"/>
    </source>
</evidence>
<evidence type="ECO:0000256" key="1">
    <source>
        <dbReference type="ARBA" id="ARBA00004651"/>
    </source>
</evidence>
<feature type="domain" description="Sulfatase N-terminal" evidence="7">
    <location>
        <begin position="282"/>
        <end position="571"/>
    </location>
</feature>
<dbReference type="GO" id="GO:0016740">
    <property type="term" value="F:transferase activity"/>
    <property type="evidence" value="ECO:0007669"/>
    <property type="project" value="UniProtKB-KW"/>
</dbReference>
<feature type="transmembrane region" description="Helical" evidence="6">
    <location>
        <begin position="63"/>
        <end position="82"/>
    </location>
</feature>
<feature type="transmembrane region" description="Helical" evidence="6">
    <location>
        <begin position="7"/>
        <end position="27"/>
    </location>
</feature>
<dbReference type="EMBL" id="MCZF01000101">
    <property type="protein sequence ID" value="PMM55677.1"/>
    <property type="molecule type" value="Genomic_DNA"/>
</dbReference>
<evidence type="ECO:0000259" key="7">
    <source>
        <dbReference type="Pfam" id="PF00884"/>
    </source>
</evidence>
<dbReference type="SUPFAM" id="SSF53649">
    <property type="entry name" value="Alkaline phosphatase-like"/>
    <property type="match status" value="1"/>
</dbReference>
<feature type="transmembrane region" description="Helical" evidence="6">
    <location>
        <begin position="182"/>
        <end position="199"/>
    </location>
</feature>
<keyword evidence="2" id="KW-1003">Cell membrane</keyword>
<dbReference type="Gene3D" id="3.40.720.10">
    <property type="entry name" value="Alkaline Phosphatase, subunit A"/>
    <property type="match status" value="1"/>
</dbReference>
<gene>
    <name evidence="8" type="ORF">BCT54_22745</name>
</gene>
<evidence type="ECO:0000256" key="5">
    <source>
        <dbReference type="ARBA" id="ARBA00023136"/>
    </source>
</evidence>
<feature type="transmembrane region" description="Helical" evidence="6">
    <location>
        <begin position="143"/>
        <end position="162"/>
    </location>
</feature>
<dbReference type="GO" id="GO:0005886">
    <property type="term" value="C:plasma membrane"/>
    <property type="evidence" value="ECO:0007669"/>
    <property type="project" value="UniProtKB-SubCell"/>
</dbReference>
<accession>A0A2N7JR96</accession>
<comment type="subcellular location">
    <subcellularLocation>
        <location evidence="1">Cell membrane</location>
        <topology evidence="1">Multi-pass membrane protein</topology>
    </subcellularLocation>
</comment>
<evidence type="ECO:0000256" key="2">
    <source>
        <dbReference type="ARBA" id="ARBA00022475"/>
    </source>
</evidence>
<dbReference type="PANTHER" id="PTHR47371:SF3">
    <property type="entry name" value="PHOSPHOGLYCEROL TRANSFERASE I"/>
    <property type="match status" value="1"/>
</dbReference>
<dbReference type="Proteomes" id="UP000235533">
    <property type="component" value="Unassembled WGS sequence"/>
</dbReference>
<dbReference type="InterPro" id="IPR017850">
    <property type="entry name" value="Alkaline_phosphatase_core_sf"/>
</dbReference>
<sequence length="657" mass="74045">MNRQTNYYHLLKLIASLVVMATCLLSISRGMFLHLIADDVLLKQHSDDIFQAFFVGARYDLKVTAIGFAPIFLSGLITAQFQKVFGVWRKWAPYYSLVISFLITVFSVGNYYYYVTYGNYIDLFAFGIFDDDTSAILGDAWRSYPIVWSFLGSIAIACFFMWVHRKLDYKLISGSSSRKPKVWQTTVVVISVVAVYFVAARGSIGSLPLKRYHANVSQYKALNIVTPNAFMAMDWARSDYKGQSKIEPVDKSELEQQMLQVLGQTTPHYPLPINHYLEKNQPHVVMALMESMGTNVLLEDDQGRNDMLGALRPHFENDFVFERFVSGGSGTLESIMMMLFYSPIPTIAHNNYQKVALESSAVLPYKEAGYEVIFLTGGNGMWRNLSNYLPVQGFDKVLDENDIKKAIPDAASQASTWGVPDEYTFQYAEELLKNATQPTMLYILTVTNHPPYKAPSDYKASSITVSDRLDELMGPLAKDAGAMLKTYQYANDSLGRFISSIKHSSLGQKTLIAATGDHRARSIATTRKDEIAVSEGVPFYMYVPQKILDQVEYDYDPQRVGSHKDVFPTLYHYSLSGREYVSLAGNNMLSSLDINEFGYNQSRTITPNGVFLNDDPTLVFPWRNGAKNELSGKENTDSSIIGYKVLLDLYLRSLVVK</sequence>
<feature type="transmembrane region" description="Helical" evidence="6">
    <location>
        <begin position="94"/>
        <end position="114"/>
    </location>
</feature>
<keyword evidence="8" id="KW-0808">Transferase</keyword>
<keyword evidence="3 6" id="KW-0812">Transmembrane</keyword>
<reference evidence="9" key="1">
    <citation type="submission" date="2016-07" db="EMBL/GenBank/DDBJ databases">
        <title>Nontailed viruses are major unrecognized killers of bacteria in the ocean.</title>
        <authorList>
            <person name="Kauffman K."/>
            <person name="Hussain F."/>
            <person name="Yang J."/>
            <person name="Arevalo P."/>
            <person name="Brown J."/>
            <person name="Cutler M."/>
            <person name="Kelly L."/>
            <person name="Polz M.F."/>
        </authorList>
    </citation>
    <scope>NUCLEOTIDE SEQUENCE [LARGE SCALE GENOMIC DNA]</scope>
    <source>
        <strain evidence="9">10N.261.48.B5</strain>
    </source>
</reference>
<dbReference type="Pfam" id="PF00884">
    <property type="entry name" value="Sulfatase"/>
    <property type="match status" value="1"/>
</dbReference>
<dbReference type="InterPro" id="IPR050448">
    <property type="entry name" value="OpgB/LTA_synthase_biosynth"/>
</dbReference>
<name>A0A2N7JR96_VIBSP</name>
<evidence type="ECO:0000256" key="3">
    <source>
        <dbReference type="ARBA" id="ARBA00022692"/>
    </source>
</evidence>
<dbReference type="InterPro" id="IPR000917">
    <property type="entry name" value="Sulfatase_N"/>
</dbReference>
<dbReference type="PANTHER" id="PTHR47371">
    <property type="entry name" value="LIPOTEICHOIC ACID SYNTHASE"/>
    <property type="match status" value="1"/>
</dbReference>
<evidence type="ECO:0000313" key="8">
    <source>
        <dbReference type="EMBL" id="PMM55677.1"/>
    </source>
</evidence>
<protein>
    <submittedName>
        <fullName evidence="8">Phosphoglycerol transferase</fullName>
    </submittedName>
</protein>
<dbReference type="CDD" id="cd16015">
    <property type="entry name" value="LTA_synthase"/>
    <property type="match status" value="1"/>
</dbReference>
<proteinExistence type="predicted"/>
<comment type="caution">
    <text evidence="8">The sequence shown here is derived from an EMBL/GenBank/DDBJ whole genome shotgun (WGS) entry which is preliminary data.</text>
</comment>
<dbReference type="AlphaFoldDB" id="A0A2N7JR96"/>
<evidence type="ECO:0000313" key="9">
    <source>
        <dbReference type="Proteomes" id="UP000235533"/>
    </source>
</evidence>